<name>B8HIS2_PSECP</name>
<accession>B8HIS2</accession>
<evidence type="ECO:0000313" key="2">
    <source>
        <dbReference type="Proteomes" id="UP000002505"/>
    </source>
</evidence>
<proteinExistence type="predicted"/>
<keyword evidence="1" id="KW-0614">Plasmid</keyword>
<reference evidence="1" key="1">
    <citation type="submission" date="2009-01" db="EMBL/GenBank/DDBJ databases">
        <title>Complete sequence of plasmid1 of Arthrobacter chlorophenolicus A6.</title>
        <authorList>
            <consortium name="US DOE Joint Genome Institute"/>
            <person name="Lucas S."/>
            <person name="Copeland A."/>
            <person name="Lapidus A."/>
            <person name="Glavina del Rio T."/>
            <person name="Tice H."/>
            <person name="Bruce D."/>
            <person name="Goodwin L."/>
            <person name="Pitluck S."/>
            <person name="Goltsman E."/>
            <person name="Clum A."/>
            <person name="Larimer F."/>
            <person name="Land M."/>
            <person name="Hauser L."/>
            <person name="Kyrpides N."/>
            <person name="Mikhailova N."/>
            <person name="Jansson J."/>
            <person name="Richardson P."/>
        </authorList>
    </citation>
    <scope>NUCLEOTIDE SEQUENCE [LARGE SCALE GENOMIC DNA]</scope>
    <source>
        <strain evidence="1">A6</strain>
        <plasmid evidence="1">pACHL01</plasmid>
    </source>
</reference>
<geneLocation type="plasmid" evidence="1 2">
    <name>pACHL01</name>
</geneLocation>
<sequence>MGSPIAQERRRGYHRTRPALPEPVHFTLNGHAFETDGKHLWATPPGTARIDRIKISRYLGDRSVRQGYPRELIRPEPMTEGWARMAAAFWLQWSVTADAAAFPPVFLDHYVRQLEAGTALAPAAHMQ</sequence>
<dbReference type="KEGG" id="ach:Achl_4368"/>
<dbReference type="AlphaFoldDB" id="B8HIS2"/>
<protein>
    <submittedName>
        <fullName evidence="1">Uncharacterized protein</fullName>
    </submittedName>
</protein>
<dbReference type="RefSeq" id="WP_012623336.1">
    <property type="nucleotide sequence ID" value="NC_011879.1"/>
</dbReference>
<organism evidence="1 2">
    <name type="scientific">Pseudarthrobacter chlorophenolicus (strain ATCC 700700 / DSM 12829 / CIP 107037 / JCM 12360 / KCTC 9906 / NCIMB 13794 / A6)</name>
    <name type="common">Arthrobacter chlorophenolicus</name>
    <dbReference type="NCBI Taxonomy" id="452863"/>
    <lineage>
        <taxon>Bacteria</taxon>
        <taxon>Bacillati</taxon>
        <taxon>Actinomycetota</taxon>
        <taxon>Actinomycetes</taxon>
        <taxon>Micrococcales</taxon>
        <taxon>Micrococcaceae</taxon>
        <taxon>Pseudarthrobacter</taxon>
    </lineage>
</organism>
<dbReference type="Proteomes" id="UP000002505">
    <property type="component" value="Plasmid pACHL01"/>
</dbReference>
<keyword evidence="2" id="KW-1185">Reference proteome</keyword>
<evidence type="ECO:0000313" key="1">
    <source>
        <dbReference type="EMBL" id="ACL42319.1"/>
    </source>
</evidence>
<gene>
    <name evidence="1" type="ordered locus">Achl_4368</name>
</gene>
<dbReference type="HOGENOM" id="CLU_1966014_0_0_11"/>
<dbReference type="EMBL" id="CP001342">
    <property type="protein sequence ID" value="ACL42319.1"/>
    <property type="molecule type" value="Genomic_DNA"/>
</dbReference>